<dbReference type="Proteomes" id="UP001347796">
    <property type="component" value="Unassembled WGS sequence"/>
</dbReference>
<dbReference type="EMBL" id="JAZGQO010000010">
    <property type="protein sequence ID" value="KAK6177799.1"/>
    <property type="molecule type" value="Genomic_DNA"/>
</dbReference>
<proteinExistence type="predicted"/>
<evidence type="ECO:0008006" key="3">
    <source>
        <dbReference type="Google" id="ProtNLM"/>
    </source>
</evidence>
<evidence type="ECO:0000313" key="1">
    <source>
        <dbReference type="EMBL" id="KAK6177799.1"/>
    </source>
</evidence>
<dbReference type="InterPro" id="IPR036770">
    <property type="entry name" value="Ankyrin_rpt-contain_sf"/>
</dbReference>
<dbReference type="SUPFAM" id="SSF48403">
    <property type="entry name" value="Ankyrin repeat"/>
    <property type="match status" value="1"/>
</dbReference>
<accession>A0AAN8JMZ9</accession>
<name>A0AAN8JMZ9_PATCE</name>
<keyword evidence="2" id="KW-1185">Reference proteome</keyword>
<dbReference type="AlphaFoldDB" id="A0AAN8JMZ9"/>
<organism evidence="1 2">
    <name type="scientific">Patella caerulea</name>
    <name type="common">Rayed Mediterranean limpet</name>
    <dbReference type="NCBI Taxonomy" id="87958"/>
    <lineage>
        <taxon>Eukaryota</taxon>
        <taxon>Metazoa</taxon>
        <taxon>Spiralia</taxon>
        <taxon>Lophotrochozoa</taxon>
        <taxon>Mollusca</taxon>
        <taxon>Gastropoda</taxon>
        <taxon>Patellogastropoda</taxon>
        <taxon>Patelloidea</taxon>
        <taxon>Patellidae</taxon>
        <taxon>Patella</taxon>
    </lineage>
</organism>
<dbReference type="Pfam" id="PF13637">
    <property type="entry name" value="Ank_4"/>
    <property type="match status" value="1"/>
</dbReference>
<evidence type="ECO:0000313" key="2">
    <source>
        <dbReference type="Proteomes" id="UP001347796"/>
    </source>
</evidence>
<comment type="caution">
    <text evidence="1">The sequence shown here is derived from an EMBL/GenBank/DDBJ whole genome shotgun (WGS) entry which is preliminary data.</text>
</comment>
<dbReference type="Gene3D" id="1.25.40.20">
    <property type="entry name" value="Ankyrin repeat-containing domain"/>
    <property type="match status" value="1"/>
</dbReference>
<gene>
    <name evidence="1" type="ORF">SNE40_015831</name>
</gene>
<sequence>MLTLSSMFYSCESRVKPVDKIKLLRSMNIDIRELDENNESILHRACQMGNPETVKYLLDIEIIPELDEDEIDLLISYCKESNFKPEEKVALLTTYCQKHKRA</sequence>
<protein>
    <recommendedName>
        <fullName evidence="3">Ankyrin repeat protein</fullName>
    </recommendedName>
</protein>
<reference evidence="1 2" key="1">
    <citation type="submission" date="2024-01" db="EMBL/GenBank/DDBJ databases">
        <title>The genome of the rayed Mediterranean limpet Patella caerulea (Linnaeus, 1758).</title>
        <authorList>
            <person name="Anh-Thu Weber A."/>
            <person name="Halstead-Nussloch G."/>
        </authorList>
    </citation>
    <scope>NUCLEOTIDE SEQUENCE [LARGE SCALE GENOMIC DNA]</scope>
    <source>
        <strain evidence="1">AATW-2023a</strain>
        <tissue evidence="1">Whole specimen</tissue>
    </source>
</reference>
<dbReference type="InterPro" id="IPR002110">
    <property type="entry name" value="Ankyrin_rpt"/>
</dbReference>